<dbReference type="RefSeq" id="WP_218920922.1">
    <property type="nucleotide sequence ID" value="NZ_CP022163.1"/>
</dbReference>
<feature type="compositionally biased region" description="Polar residues" evidence="1">
    <location>
        <begin position="301"/>
        <end position="312"/>
    </location>
</feature>
<evidence type="ECO:0000313" key="3">
    <source>
        <dbReference type="EMBL" id="ATB30171.1"/>
    </source>
</evidence>
<keyword evidence="4" id="KW-1185">Reference proteome</keyword>
<name>A0A250IG93_9BACT</name>
<reference evidence="3 4" key="1">
    <citation type="submission" date="2017-06" db="EMBL/GenBank/DDBJ databases">
        <authorList>
            <person name="Kim H.J."/>
            <person name="Triplett B.A."/>
        </authorList>
    </citation>
    <scope>NUCLEOTIDE SEQUENCE [LARGE SCALE GENOMIC DNA]</scope>
    <source>
        <strain evidence="3 4">DSM 14713</strain>
    </source>
</reference>
<dbReference type="AlphaFoldDB" id="A0A250IG93"/>
<keyword evidence="2" id="KW-0732">Signal</keyword>
<gene>
    <name evidence="3" type="ORF">MEBOL_003626</name>
</gene>
<protein>
    <submittedName>
        <fullName evidence="3">Uncharacterized protein</fullName>
    </submittedName>
</protein>
<organism evidence="3 4">
    <name type="scientific">Melittangium boletus DSM 14713</name>
    <dbReference type="NCBI Taxonomy" id="1294270"/>
    <lineage>
        <taxon>Bacteria</taxon>
        <taxon>Pseudomonadati</taxon>
        <taxon>Myxococcota</taxon>
        <taxon>Myxococcia</taxon>
        <taxon>Myxococcales</taxon>
        <taxon>Cystobacterineae</taxon>
        <taxon>Archangiaceae</taxon>
        <taxon>Melittangium</taxon>
    </lineage>
</organism>
<evidence type="ECO:0000313" key="4">
    <source>
        <dbReference type="Proteomes" id="UP000217289"/>
    </source>
</evidence>
<evidence type="ECO:0000256" key="2">
    <source>
        <dbReference type="SAM" id="SignalP"/>
    </source>
</evidence>
<feature type="signal peptide" evidence="2">
    <location>
        <begin position="1"/>
        <end position="26"/>
    </location>
</feature>
<dbReference type="EMBL" id="CP022163">
    <property type="protein sequence ID" value="ATB30171.1"/>
    <property type="molecule type" value="Genomic_DNA"/>
</dbReference>
<accession>A0A250IG93</accession>
<evidence type="ECO:0000256" key="1">
    <source>
        <dbReference type="SAM" id="MobiDB-lite"/>
    </source>
</evidence>
<dbReference type="KEGG" id="mbd:MEBOL_003626"/>
<proteinExistence type="predicted"/>
<feature type="chain" id="PRO_5012287008" evidence="2">
    <location>
        <begin position="27"/>
        <end position="461"/>
    </location>
</feature>
<sequence length="461" mass="51220">MRSSLPKNPLALLLMGLCLFSSAAFAETVFLVPQYRYNSASSKESSSTFVSPTNTVLTGRWHGGDENGQTVYQYATLQALNEFNQPVAGTIEVQVLGWSNWIKESAGIWFDSPQGTVLIGRQHTGDENGNTRYLTGRVLFNGQATEVVDLITSGGLKESASLWFTTDSRRVMTGRMHQGDENKNSYYRSGSLRVSVPPPPNAFRIIVKLHPQEAFYPMDPMDFIHASRFRHHKGWGTDQGFSKSSYSWVTGNDKSWDYFDIPVSIINSYAINPDGTNRRPRDSNSGSDLNVFLQPEGHPQGNFSPTGQVPSFRYQTQDGRQQYWLFYGYNESSYIISFSHQGDWEDVTVHTSNGLITGASLSAHGERTFHPISSLQTYVEGNVQYLVVYAAKGTHALYPSVGNFHIAGTDETRDGGVAWVITDNVQALQDQPWKDFAGAWGEVGEQAATTGPLGPWHKKIQ</sequence>
<dbReference type="PANTHER" id="PTHR48174">
    <property type="entry name" value="DUF946 FAMILY PROTEIN"/>
    <property type="match status" value="1"/>
</dbReference>
<feature type="region of interest" description="Disordered" evidence="1">
    <location>
        <begin position="270"/>
        <end position="312"/>
    </location>
</feature>
<dbReference type="Proteomes" id="UP000217289">
    <property type="component" value="Chromosome"/>
</dbReference>
<dbReference type="PANTHER" id="PTHR48174:SF5">
    <property type="entry name" value="VACUOLAR PROTEIN SORTING-ASSOCIATED PROTEIN 62"/>
    <property type="match status" value="1"/>
</dbReference>